<evidence type="ECO:0000256" key="2">
    <source>
        <dbReference type="ARBA" id="ARBA00022840"/>
    </source>
</evidence>
<dbReference type="SMART" id="SM00490">
    <property type="entry name" value="HELICc"/>
    <property type="match status" value="1"/>
</dbReference>
<dbReference type="InterPro" id="IPR014001">
    <property type="entry name" value="Helicase_ATP-bd"/>
</dbReference>
<name>A0AAU6PU03_9GAMM</name>
<dbReference type="GO" id="GO:0036297">
    <property type="term" value="P:interstrand cross-link repair"/>
    <property type="evidence" value="ECO:0007669"/>
    <property type="project" value="TreeGrafter"/>
</dbReference>
<dbReference type="InterPro" id="IPR027417">
    <property type="entry name" value="P-loop_NTPase"/>
</dbReference>
<dbReference type="PANTHER" id="PTHR47957:SF3">
    <property type="entry name" value="ATP-DEPENDENT HELICASE HRQ1"/>
    <property type="match status" value="1"/>
</dbReference>
<evidence type="ECO:0000313" key="6">
    <source>
        <dbReference type="EMBL" id="WXX23819.1"/>
    </source>
</evidence>
<dbReference type="GO" id="GO:0043138">
    <property type="term" value="F:3'-5' DNA helicase activity"/>
    <property type="evidence" value="ECO:0007669"/>
    <property type="project" value="TreeGrafter"/>
</dbReference>
<dbReference type="Gene3D" id="3.40.50.300">
    <property type="entry name" value="P-loop containing nucleotide triphosphate hydrolases"/>
    <property type="match status" value="2"/>
</dbReference>
<dbReference type="Proteomes" id="UP000829560">
    <property type="component" value="Chromosome"/>
</dbReference>
<feature type="coiled-coil region" evidence="3">
    <location>
        <begin position="1240"/>
        <end position="1297"/>
    </location>
</feature>
<evidence type="ECO:0000259" key="4">
    <source>
        <dbReference type="PROSITE" id="PS51192"/>
    </source>
</evidence>
<dbReference type="PROSITE" id="PS51192">
    <property type="entry name" value="HELICASE_ATP_BIND_1"/>
    <property type="match status" value="1"/>
</dbReference>
<dbReference type="InterPro" id="IPR011545">
    <property type="entry name" value="DEAD/DEAH_box_helicase_dom"/>
</dbReference>
<dbReference type="KEGG" id="prae:MN210_18720"/>
<dbReference type="PROSITE" id="PS51194">
    <property type="entry name" value="HELICASE_CTER"/>
    <property type="match status" value="1"/>
</dbReference>
<keyword evidence="2" id="KW-0067">ATP-binding</keyword>
<evidence type="ECO:0000259" key="5">
    <source>
        <dbReference type="PROSITE" id="PS51194"/>
    </source>
</evidence>
<feature type="domain" description="Helicase C-terminal" evidence="5">
    <location>
        <begin position="965"/>
        <end position="1124"/>
    </location>
</feature>
<dbReference type="RefSeq" id="WP_338411982.1">
    <property type="nucleotide sequence ID" value="NZ_CP093310.2"/>
</dbReference>
<evidence type="ECO:0000256" key="3">
    <source>
        <dbReference type="SAM" id="Coils"/>
    </source>
</evidence>
<dbReference type="Pfam" id="PF09369">
    <property type="entry name" value="MZB"/>
    <property type="match status" value="1"/>
</dbReference>
<evidence type="ECO:0000313" key="7">
    <source>
        <dbReference type="Proteomes" id="UP000829560"/>
    </source>
</evidence>
<dbReference type="GO" id="GO:0003676">
    <property type="term" value="F:nucleic acid binding"/>
    <property type="evidence" value="ECO:0007669"/>
    <property type="project" value="InterPro"/>
</dbReference>
<evidence type="ECO:0000256" key="1">
    <source>
        <dbReference type="ARBA" id="ARBA00022741"/>
    </source>
</evidence>
<dbReference type="InterPro" id="IPR001650">
    <property type="entry name" value="Helicase_C-like"/>
</dbReference>
<dbReference type="SUPFAM" id="SSF52540">
    <property type="entry name" value="P-loop containing nucleoside triphosphate hydrolases"/>
    <property type="match status" value="2"/>
</dbReference>
<organism evidence="6 7">
    <name type="scientific">Psychrobacter raelei</name>
    <dbReference type="NCBI Taxonomy" id="2565531"/>
    <lineage>
        <taxon>Bacteria</taxon>
        <taxon>Pseudomonadati</taxon>
        <taxon>Pseudomonadota</taxon>
        <taxon>Gammaproteobacteria</taxon>
        <taxon>Moraxellales</taxon>
        <taxon>Moraxellaceae</taxon>
        <taxon>Psychrobacter</taxon>
    </lineage>
</organism>
<dbReference type="EMBL" id="CP093310">
    <property type="protein sequence ID" value="WXX23819.1"/>
    <property type="molecule type" value="Genomic_DNA"/>
</dbReference>
<dbReference type="Pfam" id="PF00271">
    <property type="entry name" value="Helicase_C"/>
    <property type="match status" value="1"/>
</dbReference>
<dbReference type="PANTHER" id="PTHR47957">
    <property type="entry name" value="ATP-DEPENDENT HELICASE HRQ1"/>
    <property type="match status" value="1"/>
</dbReference>
<keyword evidence="1" id="KW-0547">Nucleotide-binding</keyword>
<keyword evidence="7" id="KW-1185">Reference proteome</keyword>
<gene>
    <name evidence="6" type="ORF">MN210_18720</name>
</gene>
<feature type="domain" description="Helicase ATP-binding" evidence="4">
    <location>
        <begin position="93"/>
        <end position="276"/>
    </location>
</feature>
<protein>
    <submittedName>
        <fullName evidence="6">DEAD/DEAH box helicase</fullName>
    </submittedName>
</protein>
<keyword evidence="6" id="KW-0347">Helicase</keyword>
<proteinExistence type="predicted"/>
<dbReference type="InterPro" id="IPR018973">
    <property type="entry name" value="MZB"/>
</dbReference>
<reference evidence="6" key="1">
    <citation type="submission" date="2024-03" db="EMBL/GenBank/DDBJ databases">
        <title>Psychrobacter raelis sp. nov. isolated from a dog with peritonitis.</title>
        <authorList>
            <person name="Schiavone A."/>
            <person name="Manzulli V."/>
            <person name="Camarda A."/>
            <person name="Cafiero M.A."/>
            <person name="Vasco I."/>
            <person name="Marino L."/>
            <person name="Pennuzzi G."/>
            <person name="Serrecchia L."/>
            <person name="Galante D."/>
            <person name="Pugliese N."/>
        </authorList>
    </citation>
    <scope>NUCLEOTIDE SEQUENCE</scope>
    <source>
        <strain evidence="6">PraFG1</strain>
    </source>
</reference>
<dbReference type="SMART" id="SM00487">
    <property type="entry name" value="DEXDc"/>
    <property type="match status" value="1"/>
</dbReference>
<accession>A0AAU6PU03</accession>
<keyword evidence="3" id="KW-0175">Coiled coil</keyword>
<dbReference type="Pfam" id="PF00270">
    <property type="entry name" value="DEAD"/>
    <property type="match status" value="1"/>
</dbReference>
<keyword evidence="6" id="KW-0378">Hydrolase</keyword>
<sequence length="2159" mass="244533">MLPSLIAREIKTELENFLSSSFPMTTAGFQGRGDKGLMEQFLQDPERPNNLLKGPWLEVKLPFRTADSQAQSPLTQVTLGFTPYMHQQRAFERLATLHPQSTLVATGTGSGKTECFLYPILDYCLQERRRGIKAVIIYPMNALATDQARRFAKEVSGLTPKLTVGLFTGDGGSDSRVMSPDQVITNQDTLRDNPPDILLTNYKMLDFLLMRPKDQGLWKHNLKTQDLLRYLVVDELHTFDGAQGTDLACLIRRLRDKLHLQDNLACVGTSATIGGESARKQLAEYASEVFATDFGLDSIILEDRISVDEYIEQFRRNSQISAEDRPQLLAHWPEAFERELLPGALTQGVYLRRQAKLWFDVDLALDVDDRDSHEYKAACVALGEYLHQHTAFLSLLRASNQIVDLRQLAEQWQKDFNLSSTDYALALLDSLTALISTARVWSDASKQKVRPFLQVRVQLWLRELRRMLASVSREPKLVHSDDLIDSTSPLHLPLLHCRECHAAAWGAIRPQGERAINPELQRFYAGWFSQSPDSVLLYPVSPDDDFSFRNSAISEIYNLCTQCCELYPNKHTECESCQQPTLKVWVPYLIKQVERAGQTKNIRTDDCPRCSANGSMMILGSRAASLASVAISQIYGSHCNDDHKLIAFSDSVQDAAHRAGFFGARTYNQTVRQAIAYVARDEGDNMALSRFIDEVPRYWQRKINNDANFIGTFIAPNMQWQSGYQDLINSHGATIDKDMVQQVSQRLRWEALTELGLRSRIGRTLERSAVAVIQPDQDALNECVGELLTHWQQELGQLQTLTTQQVQRFLLGFLNRLRQQGAFYDPILEGYVSGGGNTYLLSRIPWLPGYGFSARPPAALTLVPVSSNFQNLIGRGSQSYSNWYNNWFNKTIADGDDVLASAEYEQAAYILVNVLKRSKWLIEQDTAKGERAWLLNTERWQVVSSVAGIACNRCGSRQTISLQNQANWYAMPCLQSSCQGVYEPVNSGQQGQLAYRTSPKRLVTSEHTGLLEGKERLAIEQSFIYGKNAWDVNLLSATPTLEMGIDIGDLSAVLLCSVPPAQANYLQRIGRAGRSNGNALALTIANGNNHDNYFYEEPLEMITGDVATPGIFLNAMAVLERQLIAYCFDRWVATGVNEDAIAPTMGMVLNSLQHKQKNGTNLVSTQNSFPNNILSFIDEHQEQLYGRFVQLFKELDEEGQAHLRSFIGLQARGATSTFNTLSDEQAAEYTPLSWRIVNRLQELLEGRESHKKRAADLKKNFEVLSKQPEDEARNQRLEDLKRERSALLSLINSINKQPTLSFFTDEGLLPNYAFPEEGVTLNSVIVRKTDRKEGIGSDNEAGNSSYEQVSLKFQRSAQAALNELVPDNVFYVSEHKISIEQVDLRLSKPSEWRLCPSCHYSEDVTLSGDKHSACPRCGDPYWGDIQQKQNLLKLRQVYARANSRYDRITDDSDQREPKFFQRQLLIDIDPRNCRNAMRIDNPELPFGFEYVSTATFREVNFGEQFGEFNSFSVAGKNSSRKGFQICRYCGMVRRKKLKKGQFAHALDCKLARPGAIESENDWFESLYLYRELHSEAIRILLPLADVAESETARLSFIAAINLGLKEYFHGAVQHLEVTEMRESSLSGTKQYLVIYDRIPGGTGYLKQLMVSPTALFTMLEMASHHLSTCKCVNDEHKDGCYSCILAYRNSHHRQDISRQSAVKLLTQILFNKDKLVPIEALNEVPTNHILESVLEERFVQALSKRFKVIKERVNNKPGYLIDTGSSMWVLEPQVEFGSEEGVLQTRADFVLRPHKQADRNKDNELIVYTDGYEYHKDIVTDDVLKRQSLLRSGRKVWVLTWDDLDPENTAKASSMPKLLLDSAKPSSPGYKLWDNFAPTHQWRSLQEIRGLLEQGSFEWLSAWLTDTEQTRQELIQCALCIAILQLSARPQLDQFITSQVTANNNWYEAVVSAMPNQSQDWRLVSDISGQPSAWYLLSYTEVANRKTLTTTSPMVSLFINIQDSVFSGQRIEDAKDKWREIWQAYNLLQYAPSFYAATQTGLQAGSFAHLLIQDDEVTRQADEALAIDNEWIDVRELSELTDEEIKHLQALISEVPDVGIDLTDNSGATIGTAELAWPNHKIALFIESIDQLPQLTDWLFISLDTDNWLEQFKLALDKE</sequence>
<dbReference type="GO" id="GO:0005524">
    <property type="term" value="F:ATP binding"/>
    <property type="evidence" value="ECO:0007669"/>
    <property type="project" value="UniProtKB-KW"/>
</dbReference>
<dbReference type="GO" id="GO:0006289">
    <property type="term" value="P:nucleotide-excision repair"/>
    <property type="evidence" value="ECO:0007669"/>
    <property type="project" value="TreeGrafter"/>
</dbReference>